<gene>
    <name evidence="2" type="ORF">SAMN05660686_02701</name>
</gene>
<accession>A0A8G2BJ18</accession>
<dbReference type="SUPFAM" id="SSF56349">
    <property type="entry name" value="DNA breaking-rejoining enzymes"/>
    <property type="match status" value="1"/>
</dbReference>
<name>A0A8G2BJ18_9PROT</name>
<dbReference type="EMBL" id="FNBW01000007">
    <property type="protein sequence ID" value="SDF88943.1"/>
    <property type="molecule type" value="Genomic_DNA"/>
</dbReference>
<dbReference type="InterPro" id="IPR011010">
    <property type="entry name" value="DNA_brk_join_enz"/>
</dbReference>
<dbReference type="OrthoDB" id="9814722at2"/>
<dbReference type="AlphaFoldDB" id="A0A8G2BJ18"/>
<evidence type="ECO:0008006" key="4">
    <source>
        <dbReference type="Google" id="ProtNLM"/>
    </source>
</evidence>
<sequence>MPTIRERNRRWQAQVRVANKATITKTFDRYQDAVAWAAETEKSVRRSLANDTGIHVAQTTLGDLIDRYQREITPAKRSSEVEALRLGKMRRDAISGLVLSKLSPSVVSDHRDPRMAEVSVDTVRRDLGTLQHVWDVAHRSWGLVGLDNPFRLVRRPSPAPGRSRRLPIEEQARLEARRP</sequence>
<evidence type="ECO:0000313" key="3">
    <source>
        <dbReference type="Proteomes" id="UP000198615"/>
    </source>
</evidence>
<comment type="caution">
    <text evidence="2">The sequence shown here is derived from an EMBL/GenBank/DDBJ whole genome shotgun (WGS) entry which is preliminary data.</text>
</comment>
<evidence type="ECO:0000256" key="1">
    <source>
        <dbReference type="SAM" id="MobiDB-lite"/>
    </source>
</evidence>
<reference evidence="2 3" key="1">
    <citation type="submission" date="2016-10" db="EMBL/GenBank/DDBJ databases">
        <authorList>
            <person name="Varghese N."/>
            <person name="Submissions S."/>
        </authorList>
    </citation>
    <scope>NUCLEOTIDE SEQUENCE [LARGE SCALE GENOMIC DNA]</scope>
    <source>
        <strain evidence="2 3">DSM 18839</strain>
    </source>
</reference>
<feature type="compositionally biased region" description="Basic and acidic residues" evidence="1">
    <location>
        <begin position="166"/>
        <end position="179"/>
    </location>
</feature>
<proteinExistence type="predicted"/>
<evidence type="ECO:0000313" key="2">
    <source>
        <dbReference type="EMBL" id="SDF88943.1"/>
    </source>
</evidence>
<dbReference type="GO" id="GO:0003677">
    <property type="term" value="F:DNA binding"/>
    <property type="evidence" value="ECO:0007669"/>
    <property type="project" value="InterPro"/>
</dbReference>
<dbReference type="Proteomes" id="UP000198615">
    <property type="component" value="Unassembled WGS sequence"/>
</dbReference>
<protein>
    <recommendedName>
        <fullName evidence="4">Core-binding (CB) domain-containing protein</fullName>
    </recommendedName>
</protein>
<keyword evidence="3" id="KW-1185">Reference proteome</keyword>
<organism evidence="2 3">
    <name type="scientific">Thalassobaculum litoreum DSM 18839</name>
    <dbReference type="NCBI Taxonomy" id="1123362"/>
    <lineage>
        <taxon>Bacteria</taxon>
        <taxon>Pseudomonadati</taxon>
        <taxon>Pseudomonadota</taxon>
        <taxon>Alphaproteobacteria</taxon>
        <taxon>Rhodospirillales</taxon>
        <taxon>Thalassobaculaceae</taxon>
        <taxon>Thalassobaculum</taxon>
    </lineage>
</organism>
<feature type="region of interest" description="Disordered" evidence="1">
    <location>
        <begin position="156"/>
        <end position="179"/>
    </location>
</feature>
<dbReference type="RefSeq" id="WP_093150992.1">
    <property type="nucleotide sequence ID" value="NZ_FNBW01000007.1"/>
</dbReference>